<comment type="catalytic activity">
    <reaction evidence="15 17">
        <text>L-threonyl-[protein] + ATP = O-phospho-L-threonyl-[protein] + ADP + H(+)</text>
        <dbReference type="Rhea" id="RHEA:46608"/>
        <dbReference type="Rhea" id="RHEA-COMP:11060"/>
        <dbReference type="Rhea" id="RHEA-COMP:11605"/>
        <dbReference type="ChEBI" id="CHEBI:15378"/>
        <dbReference type="ChEBI" id="CHEBI:30013"/>
        <dbReference type="ChEBI" id="CHEBI:30616"/>
        <dbReference type="ChEBI" id="CHEBI:61977"/>
        <dbReference type="ChEBI" id="CHEBI:456216"/>
        <dbReference type="EC" id="2.7.11.13"/>
    </reaction>
</comment>
<evidence type="ECO:0000259" key="20">
    <source>
        <dbReference type="PROSITE" id="PS50011"/>
    </source>
</evidence>
<dbReference type="Pfam" id="PF00130">
    <property type="entry name" value="C1_1"/>
    <property type="match status" value="2"/>
</dbReference>
<keyword evidence="10 17" id="KW-0547">Nucleotide-binding</keyword>
<keyword evidence="8" id="KW-0479">Metal-binding</keyword>
<evidence type="ECO:0000256" key="9">
    <source>
        <dbReference type="ARBA" id="ARBA00022737"/>
    </source>
</evidence>
<evidence type="ECO:0000256" key="5">
    <source>
        <dbReference type="ARBA" id="ARBA00022527"/>
    </source>
</evidence>
<dbReference type="InterPro" id="IPR000719">
    <property type="entry name" value="Prot_kinase_dom"/>
</dbReference>
<dbReference type="Gene3D" id="1.10.510.10">
    <property type="entry name" value="Transferase(Phosphotransferase) domain 1"/>
    <property type="match status" value="1"/>
</dbReference>
<dbReference type="CDD" id="cd20835">
    <property type="entry name" value="C1_nPKC_epsilon-like_rpt1"/>
    <property type="match status" value="1"/>
</dbReference>
<evidence type="ECO:0000256" key="15">
    <source>
        <dbReference type="ARBA" id="ARBA00047272"/>
    </source>
</evidence>
<dbReference type="Pfam" id="PF00433">
    <property type="entry name" value="Pkinase_C"/>
    <property type="match status" value="1"/>
</dbReference>
<evidence type="ECO:0000256" key="1">
    <source>
        <dbReference type="ARBA" id="ARBA00004496"/>
    </source>
</evidence>
<evidence type="ECO:0000256" key="11">
    <source>
        <dbReference type="ARBA" id="ARBA00022771"/>
    </source>
</evidence>
<protein>
    <recommendedName>
        <fullName evidence="3 17">Protein kinase C</fullName>
        <ecNumber evidence="3 17">2.7.11.13</ecNumber>
    </recommendedName>
</protein>
<dbReference type="InterPro" id="IPR002219">
    <property type="entry name" value="PKC_DAG/PE"/>
</dbReference>
<dbReference type="PROSITE" id="PS00108">
    <property type="entry name" value="PROTEIN_KINASE_ST"/>
    <property type="match status" value="1"/>
</dbReference>
<keyword evidence="14 17" id="KW-0067">ATP-binding</keyword>
<dbReference type="InterPro" id="IPR008271">
    <property type="entry name" value="Ser/Thr_kinase_AS"/>
</dbReference>
<dbReference type="Gene3D" id="3.30.200.20">
    <property type="entry name" value="Phosphorylase Kinase, domain 1"/>
    <property type="match status" value="1"/>
</dbReference>
<dbReference type="KEGG" id="pvp:105310014"/>
<keyword evidence="13" id="KW-0862">Zinc</keyword>
<dbReference type="SUPFAM" id="SSF49562">
    <property type="entry name" value="C2 domain (Calcium/lipid-binding domain, CaLB)"/>
    <property type="match status" value="1"/>
</dbReference>
<evidence type="ECO:0000259" key="19">
    <source>
        <dbReference type="PROSITE" id="PS50004"/>
    </source>
</evidence>
<name>A0A6P3S3G9_PTEVA</name>
<accession>A0A6P3S3G9</accession>
<reference evidence="24" key="1">
    <citation type="submission" date="2025-08" db="UniProtKB">
        <authorList>
            <consortium name="RefSeq"/>
        </authorList>
    </citation>
    <scope>IDENTIFICATION</scope>
    <source>
        <tissue evidence="24">Kidney</tissue>
    </source>
</reference>
<gene>
    <name evidence="24" type="primary">PRKCH</name>
</gene>
<dbReference type="PROSITE" id="PS50081">
    <property type="entry name" value="ZF_DAG_PE_2"/>
    <property type="match status" value="2"/>
</dbReference>
<comment type="subcellular location">
    <subcellularLocation>
        <location evidence="1">Cytoplasm</location>
    </subcellularLocation>
</comment>
<dbReference type="FunFam" id="3.30.60.20:FF:000003">
    <property type="entry name" value="Protein kinase C delta"/>
    <property type="match status" value="1"/>
</dbReference>
<dbReference type="InterPro" id="IPR011009">
    <property type="entry name" value="Kinase-like_dom_sf"/>
</dbReference>
<evidence type="ECO:0000259" key="22">
    <source>
        <dbReference type="PROSITE" id="PS51285"/>
    </source>
</evidence>
<dbReference type="InterPro" id="IPR046349">
    <property type="entry name" value="C1-like_sf"/>
</dbReference>
<dbReference type="Gene3D" id="3.30.60.20">
    <property type="match status" value="2"/>
</dbReference>
<dbReference type="Pfam" id="PF00069">
    <property type="entry name" value="Pkinase"/>
    <property type="match status" value="1"/>
</dbReference>
<evidence type="ECO:0000259" key="21">
    <source>
        <dbReference type="PROSITE" id="PS50081"/>
    </source>
</evidence>
<feature type="active site" description="Proton acceptor" evidence="18">
    <location>
        <position position="544"/>
    </location>
</feature>
<feature type="domain" description="Protein kinase" evidence="20">
    <location>
        <begin position="369"/>
        <end position="679"/>
    </location>
</feature>
<dbReference type="PIRSF" id="PIRSF000551">
    <property type="entry name" value="PKC_delta"/>
    <property type="match status" value="1"/>
</dbReference>
<dbReference type="FunFam" id="1.10.510.10:FF:000126">
    <property type="entry name" value="Protein kinase C epsilon"/>
    <property type="match status" value="1"/>
</dbReference>
<dbReference type="InterPro" id="IPR014376">
    <property type="entry name" value="Prot_kin_PKC_delta"/>
</dbReference>
<sequence length="748" mass="85189">MSSGTMKFNGYLRVRIGEAVGLQPTRWSLRHSLFKKGYQLLDPYLTVSVDQVRVGQTSTKQKTNKPTYNEEFCANVTDGGHLELAVFHETPLGYDHFVANCTLQFHELLRTAGASDTFEGWVDLEPEGKVFVVITLTGSFTEATLQRDRIFKHFTRKRQRAMRRRVHQINGHKFMATYLRQPTYCSHCREFIWGVFGKQGYQCQVCTCVVHKRCHHLIVTACTCQNNINKVDSKIAEQRFGINIPHKFSIHNYKVPTFCDHCGSLLWGIMRQGLQCKICKMNVHIRCQANVAPNCGVNAVELAKTLAGMGLQPGNISPTSGLLCQQLGLLAFMAWNPSPLTPSSQGLSTLALLLEPSAECPEREEQRLRNSGRGSGRVNTGQMLHSVFVQRPSLLKQRFPFGKHKTRCARAQELPLCSRTWSQVGEMSHCRASFFGEYSSLHLRFATLRRRKRRVADLVRTLNQWSVGPAYSKAVVMGVKSKRHEGDETDPDRLFFVMEFVNGGDLMFHIQKSRRFDEARARFYAAEIISALMFLHEKGIIYRDLKLDNVLLDHEGHCKLADFGMCKEGICNGVTTATFCGTPDYIAPEILQEMLYGPAVDWWAMGVLLYEMLCGHAPFEAENEDDLFEAILNDEVVYPTWLHEDATGILKSFMTKNPTMRLGSLTQGGEHAILRHPFFKEIDWAQLNHRQLEPPFRPRIKSREDVSNFDPDFIKEEPVLTPIDEGHLPMINQDEFRNFSFVSPELQP</sequence>
<dbReference type="Gene3D" id="2.60.40.150">
    <property type="entry name" value="C2 domain"/>
    <property type="match status" value="1"/>
</dbReference>
<evidence type="ECO:0000256" key="13">
    <source>
        <dbReference type="ARBA" id="ARBA00022833"/>
    </source>
</evidence>
<dbReference type="InterPro" id="IPR000961">
    <property type="entry name" value="AGC-kinase_C"/>
</dbReference>
<dbReference type="SMART" id="SM00220">
    <property type="entry name" value="S_TKc"/>
    <property type="match status" value="1"/>
</dbReference>
<dbReference type="Pfam" id="PF00168">
    <property type="entry name" value="C2"/>
    <property type="match status" value="1"/>
</dbReference>
<dbReference type="InterPro" id="IPR017892">
    <property type="entry name" value="Pkinase_C"/>
</dbReference>
<dbReference type="FunFam" id="3.30.60.20:FF:000024">
    <property type="entry name" value="Protein kinase C epsilon"/>
    <property type="match status" value="1"/>
</dbReference>
<evidence type="ECO:0000256" key="7">
    <source>
        <dbReference type="ARBA" id="ARBA00022679"/>
    </source>
</evidence>
<dbReference type="CDD" id="cd04014">
    <property type="entry name" value="C2_PKC_epsilon"/>
    <property type="match status" value="1"/>
</dbReference>
<feature type="domain" description="Phorbol-ester/DAG-type" evidence="21">
    <location>
        <begin position="245"/>
        <end position="295"/>
    </location>
</feature>
<dbReference type="SMART" id="SM00133">
    <property type="entry name" value="S_TK_X"/>
    <property type="match status" value="1"/>
</dbReference>
<dbReference type="InterPro" id="IPR020454">
    <property type="entry name" value="DAG/PE-bd"/>
</dbReference>
<evidence type="ECO:0000313" key="24">
    <source>
        <dbReference type="RefSeq" id="XP_011384544.1"/>
    </source>
</evidence>
<feature type="domain" description="C2" evidence="19">
    <location>
        <begin position="1"/>
        <end position="118"/>
    </location>
</feature>
<evidence type="ECO:0000256" key="6">
    <source>
        <dbReference type="ARBA" id="ARBA00022553"/>
    </source>
</evidence>
<dbReference type="CDD" id="cd20838">
    <property type="entry name" value="C1_nPKC_epsilon-like_rpt2"/>
    <property type="match status" value="1"/>
</dbReference>
<feature type="domain" description="AGC-kinase C-terminal" evidence="22">
    <location>
        <begin position="680"/>
        <end position="748"/>
    </location>
</feature>
<dbReference type="FunFam" id="2.60.40.150:FF:000056">
    <property type="entry name" value="Protein kinase C epsilon"/>
    <property type="match status" value="1"/>
</dbReference>
<evidence type="ECO:0000256" key="2">
    <source>
        <dbReference type="ARBA" id="ARBA00005490"/>
    </source>
</evidence>
<dbReference type="OrthoDB" id="63267at2759"/>
<dbReference type="InterPro" id="IPR000008">
    <property type="entry name" value="C2_dom"/>
</dbReference>
<evidence type="ECO:0000256" key="8">
    <source>
        <dbReference type="ARBA" id="ARBA00022723"/>
    </source>
</evidence>
<dbReference type="PANTHER" id="PTHR24351">
    <property type="entry name" value="RIBOSOMAL PROTEIN S6 KINASE"/>
    <property type="match status" value="1"/>
</dbReference>
<organism evidence="23 24">
    <name type="scientific">Pteropus vampyrus</name>
    <name type="common">Large flying fox</name>
    <dbReference type="NCBI Taxonomy" id="132908"/>
    <lineage>
        <taxon>Eukaryota</taxon>
        <taxon>Metazoa</taxon>
        <taxon>Chordata</taxon>
        <taxon>Craniata</taxon>
        <taxon>Vertebrata</taxon>
        <taxon>Euteleostomi</taxon>
        <taxon>Mammalia</taxon>
        <taxon>Eutheria</taxon>
        <taxon>Laurasiatheria</taxon>
        <taxon>Chiroptera</taxon>
        <taxon>Yinpterochiroptera</taxon>
        <taxon>Pteropodoidea</taxon>
        <taxon>Pteropodidae</taxon>
        <taxon>Pteropodinae</taxon>
        <taxon>Pteropus</taxon>
    </lineage>
</organism>
<dbReference type="SMART" id="SM00109">
    <property type="entry name" value="C1"/>
    <property type="match status" value="2"/>
</dbReference>
<evidence type="ECO:0000256" key="10">
    <source>
        <dbReference type="ARBA" id="ARBA00022741"/>
    </source>
</evidence>
<dbReference type="SUPFAM" id="SSF56112">
    <property type="entry name" value="Protein kinase-like (PK-like)"/>
    <property type="match status" value="1"/>
</dbReference>
<dbReference type="InterPro" id="IPR035892">
    <property type="entry name" value="C2_domain_sf"/>
</dbReference>
<comment type="similarity">
    <text evidence="2 17">Belongs to the protein kinase superfamily. AGC Ser/Thr protein kinase family. PKC subfamily.</text>
</comment>
<keyword evidence="23" id="KW-1185">Reference proteome</keyword>
<dbReference type="SUPFAM" id="SSF57889">
    <property type="entry name" value="Cysteine-rich domain"/>
    <property type="match status" value="2"/>
</dbReference>
<dbReference type="Proteomes" id="UP000515202">
    <property type="component" value="Unplaced"/>
</dbReference>
<dbReference type="RefSeq" id="XP_011384544.1">
    <property type="nucleotide sequence ID" value="XM_011386242.2"/>
</dbReference>
<evidence type="ECO:0000256" key="17">
    <source>
        <dbReference type="PIRNR" id="PIRNR000551"/>
    </source>
</evidence>
<comment type="catalytic activity">
    <reaction evidence="16">
        <text>L-seryl-[protein] + ATP = O-phospho-L-seryl-[protein] + ADP + H(+)</text>
        <dbReference type="Rhea" id="RHEA:17989"/>
        <dbReference type="Rhea" id="RHEA-COMP:9863"/>
        <dbReference type="Rhea" id="RHEA-COMP:11604"/>
        <dbReference type="ChEBI" id="CHEBI:15378"/>
        <dbReference type="ChEBI" id="CHEBI:29999"/>
        <dbReference type="ChEBI" id="CHEBI:30616"/>
        <dbReference type="ChEBI" id="CHEBI:83421"/>
        <dbReference type="ChEBI" id="CHEBI:456216"/>
        <dbReference type="EC" id="2.7.11.13"/>
    </reaction>
</comment>
<keyword evidence="11" id="KW-0863">Zinc-finger</keyword>
<dbReference type="GO" id="GO:0005737">
    <property type="term" value="C:cytoplasm"/>
    <property type="evidence" value="ECO:0007669"/>
    <property type="project" value="UniProtKB-SubCell"/>
</dbReference>
<dbReference type="GeneID" id="105310014"/>
<evidence type="ECO:0000256" key="16">
    <source>
        <dbReference type="ARBA" id="ARBA00047470"/>
    </source>
</evidence>
<evidence type="ECO:0000256" key="14">
    <source>
        <dbReference type="ARBA" id="ARBA00022840"/>
    </source>
</evidence>
<keyword evidence="4" id="KW-0963">Cytoplasm</keyword>
<dbReference type="GO" id="GO:0005524">
    <property type="term" value="F:ATP binding"/>
    <property type="evidence" value="ECO:0007669"/>
    <property type="project" value="UniProtKB-KW"/>
</dbReference>
<keyword evidence="5 17" id="KW-0723">Serine/threonine-protein kinase</keyword>
<dbReference type="PROSITE" id="PS51285">
    <property type="entry name" value="AGC_KINASE_CTER"/>
    <property type="match status" value="1"/>
</dbReference>
<evidence type="ECO:0000256" key="18">
    <source>
        <dbReference type="PIRSR" id="PIRSR000551-50"/>
    </source>
</evidence>
<evidence type="ECO:0000256" key="4">
    <source>
        <dbReference type="ARBA" id="ARBA00022490"/>
    </source>
</evidence>
<keyword evidence="9" id="KW-0677">Repeat</keyword>
<dbReference type="AlphaFoldDB" id="A0A6P3S3G9"/>
<dbReference type="PROSITE" id="PS50011">
    <property type="entry name" value="PROTEIN_KINASE_DOM"/>
    <property type="match status" value="1"/>
</dbReference>
<dbReference type="PROSITE" id="PS50004">
    <property type="entry name" value="C2"/>
    <property type="match status" value="1"/>
</dbReference>
<evidence type="ECO:0000313" key="23">
    <source>
        <dbReference type="Proteomes" id="UP000515202"/>
    </source>
</evidence>
<dbReference type="PROSITE" id="PS00479">
    <property type="entry name" value="ZF_DAG_PE_1"/>
    <property type="match status" value="1"/>
</dbReference>
<dbReference type="GO" id="GO:0008270">
    <property type="term" value="F:zinc ion binding"/>
    <property type="evidence" value="ECO:0007669"/>
    <property type="project" value="UniProtKB-KW"/>
</dbReference>
<evidence type="ECO:0000256" key="3">
    <source>
        <dbReference type="ARBA" id="ARBA00012429"/>
    </source>
</evidence>
<keyword evidence="12 17" id="KW-0418">Kinase</keyword>
<proteinExistence type="inferred from homology"/>
<keyword evidence="6" id="KW-0597">Phosphoprotein</keyword>
<dbReference type="EC" id="2.7.11.13" evidence="3 17"/>
<dbReference type="SMART" id="SM00239">
    <property type="entry name" value="C2"/>
    <property type="match status" value="1"/>
</dbReference>
<dbReference type="PRINTS" id="PR00008">
    <property type="entry name" value="DAGPEDOMAIN"/>
</dbReference>
<feature type="domain" description="Phorbol-ester/DAG-type" evidence="21">
    <location>
        <begin position="171"/>
        <end position="222"/>
    </location>
</feature>
<evidence type="ECO:0000256" key="12">
    <source>
        <dbReference type="ARBA" id="ARBA00022777"/>
    </source>
</evidence>
<dbReference type="CTD" id="5583"/>
<dbReference type="GO" id="GO:0004697">
    <property type="term" value="F:diacylglycerol-dependent serine/threonine kinase activity"/>
    <property type="evidence" value="ECO:0007669"/>
    <property type="project" value="UniProtKB-EC"/>
</dbReference>
<keyword evidence="7 17" id="KW-0808">Transferase</keyword>